<organism evidence="1 2">
    <name type="scientific">Shewanella psychrophila</name>
    <dbReference type="NCBI Taxonomy" id="225848"/>
    <lineage>
        <taxon>Bacteria</taxon>
        <taxon>Pseudomonadati</taxon>
        <taxon>Pseudomonadota</taxon>
        <taxon>Gammaproteobacteria</taxon>
        <taxon>Alteromonadales</taxon>
        <taxon>Shewanellaceae</taxon>
        <taxon>Shewanella</taxon>
    </lineage>
</organism>
<dbReference type="EMBL" id="CP014782">
    <property type="protein sequence ID" value="AQS35245.1"/>
    <property type="molecule type" value="Genomic_DNA"/>
</dbReference>
<dbReference type="RefSeq" id="WP_179948389.1">
    <property type="nucleotide sequence ID" value="NZ_CP014782.1"/>
</dbReference>
<evidence type="ECO:0000313" key="1">
    <source>
        <dbReference type="EMBL" id="AQS35245.1"/>
    </source>
</evidence>
<accession>A0A1S6HIA7</accession>
<protein>
    <submittedName>
        <fullName evidence="1">Uncharacterized protein</fullName>
    </submittedName>
</protein>
<proteinExistence type="predicted"/>
<evidence type="ECO:0000313" key="2">
    <source>
        <dbReference type="Proteomes" id="UP000189545"/>
    </source>
</evidence>
<name>A0A1S6HIA7_9GAMM</name>
<dbReference type="STRING" id="225848.Sps_00020"/>
<reference evidence="1 2" key="1">
    <citation type="submission" date="2016-03" db="EMBL/GenBank/DDBJ databases">
        <title>Complete genome sequence of Shewanella psychrophila WP2, a deep sea bacterium isolated from west Pacific sediment.</title>
        <authorList>
            <person name="Xu G."/>
            <person name="Jian H."/>
        </authorList>
    </citation>
    <scope>NUCLEOTIDE SEQUENCE [LARGE SCALE GENOMIC DNA]</scope>
    <source>
        <strain evidence="1 2">WP2</strain>
    </source>
</reference>
<dbReference type="AlphaFoldDB" id="A0A1S6HIA7"/>
<keyword evidence="2" id="KW-1185">Reference proteome</keyword>
<gene>
    <name evidence="1" type="ORF">Sps_00020</name>
</gene>
<sequence>MHQYKQEFGEAFDLGFELSHFSFLKDKSWHNDVCPSFMFKAKVNSDISVGLEQSEQYLVLWVDYFKSL</sequence>
<dbReference type="Proteomes" id="UP000189545">
    <property type="component" value="Chromosome"/>
</dbReference>
<dbReference type="KEGG" id="spsw:Sps_00020"/>